<dbReference type="AlphaFoldDB" id="A0A8B6MCS5"/>
<dbReference type="InterPro" id="IPR003399">
    <property type="entry name" value="Mce/MlaD"/>
</dbReference>
<dbReference type="PANTHER" id="PTHR36698">
    <property type="entry name" value="BLL5892 PROTEIN"/>
    <property type="match status" value="1"/>
</dbReference>
<gene>
    <name evidence="4" type="ORF">MPC4_60097</name>
</gene>
<dbReference type="EMBL" id="CABFMQ020000120">
    <property type="protein sequence ID" value="VTZ52008.1"/>
    <property type="molecule type" value="Genomic_DNA"/>
</dbReference>
<comment type="caution">
    <text evidence="4">The sequence shown here is derived from an EMBL/GenBank/DDBJ whole genome shotgun (WGS) entry which is preliminary data.</text>
</comment>
<evidence type="ECO:0000313" key="4">
    <source>
        <dbReference type="EMBL" id="VTZ52008.1"/>
    </source>
</evidence>
<reference evidence="4 5" key="1">
    <citation type="submission" date="2019-05" db="EMBL/GenBank/DDBJ databases">
        <authorList>
            <person name="Farhan Ul Haque M."/>
        </authorList>
    </citation>
    <scope>NUCLEOTIDE SEQUENCE [LARGE SCALE GENOMIC DNA]</scope>
    <source>
        <strain evidence="4">2</strain>
    </source>
</reference>
<dbReference type="Pfam" id="PF02470">
    <property type="entry name" value="MlaD"/>
    <property type="match status" value="1"/>
</dbReference>
<sequence>METRARYILVGLFALAAIAAGFGFVYWLNNNGGLAKGVVYRIRFEGPTSGLQTGSAVQFNGIRVGEVTSLQLDSSDPRRVTATIAVASGTPMRADTKVSVESRGLMGSPAIALSGGASTSPLLTASDAEPPVLVADRSATQDLTQAAREALQRLDKILGDNSDSMKSTMDNLKTFSEALGRNSNRIDAIMAGLERMTAGAATEKAKPVYDLTAPSTFPSSIHAPRAQFVVAEPTAVNALQTQRMLGRASDGEISILGDAQWSDTLPKLIQEKVIQSFENAGFSAAVAASVEGVSHNYQLVLDLRNFAIINTPDPTADVAFSAKIVADNGHIVSAQVFHATAPATGTQTPEIAAALNQAFGKAVTDLVAWTSKSV</sequence>
<protein>
    <submittedName>
        <fullName evidence="4">Uncharacterized protein</fullName>
    </submittedName>
</protein>
<dbReference type="PANTHER" id="PTHR36698:SF2">
    <property type="entry name" value="MCE_MLAD DOMAIN-CONTAINING PROTEIN"/>
    <property type="match status" value="1"/>
</dbReference>
<organism evidence="4 5">
    <name type="scientific">Methylocella tundrae</name>
    <dbReference type="NCBI Taxonomy" id="227605"/>
    <lineage>
        <taxon>Bacteria</taxon>
        <taxon>Pseudomonadati</taxon>
        <taxon>Pseudomonadota</taxon>
        <taxon>Alphaproteobacteria</taxon>
        <taxon>Hyphomicrobiales</taxon>
        <taxon>Beijerinckiaceae</taxon>
        <taxon>Methylocella</taxon>
    </lineage>
</organism>
<dbReference type="Gene3D" id="3.40.50.10610">
    <property type="entry name" value="ABC-type transport auxiliary lipoprotein component"/>
    <property type="match status" value="1"/>
</dbReference>
<evidence type="ECO:0000313" key="5">
    <source>
        <dbReference type="Proteomes" id="UP000485880"/>
    </source>
</evidence>
<feature type="domain" description="ABC-type transport auxiliary lipoprotein component" evidence="3">
    <location>
        <begin position="209"/>
        <end position="365"/>
    </location>
</feature>
<dbReference type="RefSeq" id="WP_174513686.1">
    <property type="nucleotide sequence ID" value="NZ_CABFMQ020000120.1"/>
</dbReference>
<keyword evidence="1" id="KW-0812">Transmembrane</keyword>
<dbReference type="SUPFAM" id="SSF159594">
    <property type="entry name" value="XCC0632-like"/>
    <property type="match status" value="1"/>
</dbReference>
<evidence type="ECO:0000256" key="1">
    <source>
        <dbReference type="SAM" id="Phobius"/>
    </source>
</evidence>
<feature type="domain" description="Mce/MlaD" evidence="2">
    <location>
        <begin position="42"/>
        <end position="116"/>
    </location>
</feature>
<name>A0A8B6MCS5_METTU</name>
<evidence type="ECO:0000259" key="2">
    <source>
        <dbReference type="Pfam" id="PF02470"/>
    </source>
</evidence>
<dbReference type="Pfam" id="PF03886">
    <property type="entry name" value="ABC_trans_aux"/>
    <property type="match status" value="1"/>
</dbReference>
<keyword evidence="1" id="KW-1133">Transmembrane helix</keyword>
<keyword evidence="1" id="KW-0472">Membrane</keyword>
<dbReference type="InterPro" id="IPR005586">
    <property type="entry name" value="ABC_trans_aux"/>
</dbReference>
<proteinExistence type="predicted"/>
<dbReference type="Proteomes" id="UP000485880">
    <property type="component" value="Unassembled WGS sequence"/>
</dbReference>
<accession>A0A8B6MCS5</accession>
<feature type="transmembrane region" description="Helical" evidence="1">
    <location>
        <begin position="7"/>
        <end position="28"/>
    </location>
</feature>
<evidence type="ECO:0000259" key="3">
    <source>
        <dbReference type="Pfam" id="PF03886"/>
    </source>
</evidence>
<keyword evidence="5" id="KW-1185">Reference proteome</keyword>